<dbReference type="VEuPathDB" id="FungiDB:MYCTH_2305621"/>
<feature type="signal peptide" evidence="4">
    <location>
        <begin position="1"/>
        <end position="19"/>
    </location>
</feature>
<keyword evidence="4" id="KW-0732">Signal</keyword>
<dbReference type="RefSeq" id="XP_003663598.1">
    <property type="nucleotide sequence ID" value="XM_003663550.1"/>
</dbReference>
<evidence type="ECO:0000313" key="5">
    <source>
        <dbReference type="EMBL" id="AEO58353.1"/>
    </source>
</evidence>
<evidence type="ECO:0000256" key="3">
    <source>
        <dbReference type="SAM" id="Phobius"/>
    </source>
</evidence>
<dbReference type="PANTHER" id="PTHR11567">
    <property type="entry name" value="ACID PHOSPHATASE-RELATED"/>
    <property type="match status" value="1"/>
</dbReference>
<keyword evidence="6" id="KW-1185">Reference proteome</keyword>
<dbReference type="PANTHER" id="PTHR11567:SF142">
    <property type="entry name" value="PHOSPHOGLYCERATE MUTASE-LIKE PROTEIN"/>
    <property type="match status" value="1"/>
</dbReference>
<dbReference type="AlphaFoldDB" id="G2QDP2"/>
<dbReference type="Gene3D" id="3.40.50.1240">
    <property type="entry name" value="Phosphoglycerate mutase-like"/>
    <property type="match status" value="1"/>
</dbReference>
<keyword evidence="3" id="KW-1133">Transmembrane helix</keyword>
<accession>G2QDP2</accession>
<dbReference type="GeneID" id="11509710"/>
<comment type="similarity">
    <text evidence="1">Belongs to the histidine acid phosphatase family.</text>
</comment>
<reference evidence="5 6" key="1">
    <citation type="journal article" date="2011" name="Nat. Biotechnol.">
        <title>Comparative genomic analysis of the thermophilic biomass-degrading fungi Myceliophthora thermophila and Thielavia terrestris.</title>
        <authorList>
            <person name="Berka R.M."/>
            <person name="Grigoriev I.V."/>
            <person name="Otillar R."/>
            <person name="Salamov A."/>
            <person name="Grimwood J."/>
            <person name="Reid I."/>
            <person name="Ishmael N."/>
            <person name="John T."/>
            <person name="Darmond C."/>
            <person name="Moisan M.-C."/>
            <person name="Henrissat B."/>
            <person name="Coutinho P.M."/>
            <person name="Lombard V."/>
            <person name="Natvig D.O."/>
            <person name="Lindquist E."/>
            <person name="Schmutz J."/>
            <person name="Lucas S."/>
            <person name="Harris P."/>
            <person name="Powlowski J."/>
            <person name="Bellemare A."/>
            <person name="Taylor D."/>
            <person name="Butler G."/>
            <person name="de Vries R.P."/>
            <person name="Allijn I.E."/>
            <person name="van den Brink J."/>
            <person name="Ushinsky S."/>
            <person name="Storms R."/>
            <person name="Powell A.J."/>
            <person name="Paulsen I.T."/>
            <person name="Elbourne L.D.H."/>
            <person name="Baker S.E."/>
            <person name="Magnuson J."/>
            <person name="LaBoissiere S."/>
            <person name="Clutterbuck A.J."/>
            <person name="Martinez D."/>
            <person name="Wogulis M."/>
            <person name="de Leon A.L."/>
            <person name="Rey M.W."/>
            <person name="Tsang A."/>
        </authorList>
    </citation>
    <scope>NUCLEOTIDE SEQUENCE [LARGE SCALE GENOMIC DNA]</scope>
    <source>
        <strain evidence="6">ATCC 42464 / BCRC 31852 / DSM 1799</strain>
    </source>
</reference>
<evidence type="ECO:0000256" key="1">
    <source>
        <dbReference type="ARBA" id="ARBA00005375"/>
    </source>
</evidence>
<dbReference type="InterPro" id="IPR000560">
    <property type="entry name" value="His_Pase_clade-2"/>
</dbReference>
<dbReference type="OrthoDB" id="258392at2759"/>
<evidence type="ECO:0000256" key="4">
    <source>
        <dbReference type="SAM" id="SignalP"/>
    </source>
</evidence>
<dbReference type="GO" id="GO:0016791">
    <property type="term" value="F:phosphatase activity"/>
    <property type="evidence" value="ECO:0007669"/>
    <property type="project" value="TreeGrafter"/>
</dbReference>
<sequence>MHTSSASLVLAGLAATAAAETIHGALVFARHGDRTSKHYPNYVLTPLGAQQVFQVGSFYRSRYLSSSSPQRIRNISEFEHVPAQVWASAPDASVLLSTANAFLQGLYPPLGDIKPSLAAQDLANGTSVESPLSGYQYVTLHGINDDSPETIWIKGDDNCPALSAASADFMASAEFQTRLASTRDFYQSLYPFVSNVYSSVGDLSYEKAYDIFDVINVAKIHNASSAVKDVTDEQMFQLRTLADSAEFGLNFNASQPDRSLHAQTFAASVLNHLNQTVTSADRNPKLTLLAGSYDTFLAFFGLTGLVDVSPDFYGLPDYASTMAFELFTPDDADADVDADAEGPLDPDALQVRYLFRNGTDGALRAFPLFGRAEAAMPWADFVRAVQAVGIDSAAEWCSRCRSPAVFCAAYNTTTNTGAVSQRGGGGGEDTVSRGSWIAVLVVMVVAVAGNLVCAAVWLVRSRRLRAEKRAAAAAAAGVAGATTVSRGSESVTSYEKQSV</sequence>
<feature type="region of interest" description="Disordered" evidence="2">
    <location>
        <begin position="479"/>
        <end position="499"/>
    </location>
</feature>
<evidence type="ECO:0000313" key="6">
    <source>
        <dbReference type="Proteomes" id="UP000007322"/>
    </source>
</evidence>
<dbReference type="KEGG" id="mtm:MYCTH_2305621"/>
<dbReference type="InterPro" id="IPR050645">
    <property type="entry name" value="Histidine_acid_phosphatase"/>
</dbReference>
<protein>
    <submittedName>
        <fullName evidence="5">Uncharacterized protein</fullName>
    </submittedName>
</protein>
<proteinExistence type="inferred from homology"/>
<gene>
    <name evidence="5" type="ORF">MYCTH_2305621</name>
</gene>
<dbReference type="SUPFAM" id="SSF53254">
    <property type="entry name" value="Phosphoglycerate mutase-like"/>
    <property type="match status" value="1"/>
</dbReference>
<dbReference type="eggNOG" id="KOG3720">
    <property type="taxonomic scope" value="Eukaryota"/>
</dbReference>
<dbReference type="OMA" id="REWAQAC"/>
<dbReference type="Pfam" id="PF00328">
    <property type="entry name" value="His_Phos_2"/>
    <property type="match status" value="1"/>
</dbReference>
<dbReference type="InterPro" id="IPR029033">
    <property type="entry name" value="His_PPase_superfam"/>
</dbReference>
<dbReference type="InParanoid" id="G2QDP2"/>
<feature type="transmembrane region" description="Helical" evidence="3">
    <location>
        <begin position="436"/>
        <end position="459"/>
    </location>
</feature>
<evidence type="ECO:0000256" key="2">
    <source>
        <dbReference type="SAM" id="MobiDB-lite"/>
    </source>
</evidence>
<feature type="compositionally biased region" description="Polar residues" evidence="2">
    <location>
        <begin position="485"/>
        <end position="499"/>
    </location>
</feature>
<dbReference type="HOGENOM" id="CLU_023111_1_0_1"/>
<dbReference type="EMBL" id="CP003004">
    <property type="protein sequence ID" value="AEO58353.1"/>
    <property type="molecule type" value="Genomic_DNA"/>
</dbReference>
<organism evidence="5 6">
    <name type="scientific">Thermothelomyces thermophilus (strain ATCC 42464 / BCRC 31852 / DSM 1799)</name>
    <name type="common">Sporotrichum thermophile</name>
    <dbReference type="NCBI Taxonomy" id="573729"/>
    <lineage>
        <taxon>Eukaryota</taxon>
        <taxon>Fungi</taxon>
        <taxon>Dikarya</taxon>
        <taxon>Ascomycota</taxon>
        <taxon>Pezizomycotina</taxon>
        <taxon>Sordariomycetes</taxon>
        <taxon>Sordariomycetidae</taxon>
        <taxon>Sordariales</taxon>
        <taxon>Chaetomiaceae</taxon>
        <taxon>Thermothelomyces</taxon>
    </lineage>
</organism>
<keyword evidence="3" id="KW-0812">Transmembrane</keyword>
<feature type="chain" id="PRO_5003435495" evidence="4">
    <location>
        <begin position="20"/>
        <end position="499"/>
    </location>
</feature>
<name>G2QDP2_THET4</name>
<keyword evidence="3" id="KW-0472">Membrane</keyword>
<dbReference type="Proteomes" id="UP000007322">
    <property type="component" value="Chromosome 3"/>
</dbReference>